<organism evidence="1 2">
    <name type="scientific">Puccinia sorghi</name>
    <dbReference type="NCBI Taxonomy" id="27349"/>
    <lineage>
        <taxon>Eukaryota</taxon>
        <taxon>Fungi</taxon>
        <taxon>Dikarya</taxon>
        <taxon>Basidiomycota</taxon>
        <taxon>Pucciniomycotina</taxon>
        <taxon>Pucciniomycetes</taxon>
        <taxon>Pucciniales</taxon>
        <taxon>Pucciniaceae</taxon>
        <taxon>Puccinia</taxon>
    </lineage>
</organism>
<dbReference type="EMBL" id="LAVV01009573">
    <property type="protein sequence ID" value="KNZ50364.1"/>
    <property type="molecule type" value="Genomic_DNA"/>
</dbReference>
<protein>
    <submittedName>
        <fullName evidence="1">Uncharacterized protein</fullName>
    </submittedName>
</protein>
<dbReference type="OrthoDB" id="5978759at2759"/>
<sequence length="117" mass="13030">RLPLVRFIVPHVPHRLHVVPLTVKAQVAVGLYRLGHGATYVTIGHVFNIGKETADKAAGRFVISLLKVFRVHAVNFPSLDRPDQWAEIKDSFEWLHKSQGLGINSVSVCGGWGRKFP</sequence>
<dbReference type="VEuPathDB" id="FungiDB:VP01_4464g1"/>
<name>A0A0L6UPC6_9BASI</name>
<proteinExistence type="predicted"/>
<comment type="caution">
    <text evidence="1">The sequence shown here is derived from an EMBL/GenBank/DDBJ whole genome shotgun (WGS) entry which is preliminary data.</text>
</comment>
<feature type="non-terminal residue" evidence="1">
    <location>
        <position position="1"/>
    </location>
</feature>
<dbReference type="Proteomes" id="UP000037035">
    <property type="component" value="Unassembled WGS sequence"/>
</dbReference>
<dbReference type="AlphaFoldDB" id="A0A0L6UPC6"/>
<evidence type="ECO:0000313" key="1">
    <source>
        <dbReference type="EMBL" id="KNZ50364.1"/>
    </source>
</evidence>
<evidence type="ECO:0000313" key="2">
    <source>
        <dbReference type="Proteomes" id="UP000037035"/>
    </source>
</evidence>
<reference evidence="1 2" key="1">
    <citation type="submission" date="2015-08" db="EMBL/GenBank/DDBJ databases">
        <title>Next Generation Sequencing and Analysis of the Genome of Puccinia sorghi L Schw, the Causal Agent of Maize Common Rust.</title>
        <authorList>
            <person name="Rochi L."/>
            <person name="Burguener G."/>
            <person name="Darino M."/>
            <person name="Turjanski A."/>
            <person name="Kreff E."/>
            <person name="Dieguez M.J."/>
            <person name="Sacco F."/>
        </authorList>
    </citation>
    <scope>NUCLEOTIDE SEQUENCE [LARGE SCALE GENOMIC DNA]</scope>
    <source>
        <strain evidence="1 2">RO10H11247</strain>
    </source>
</reference>
<keyword evidence="2" id="KW-1185">Reference proteome</keyword>
<accession>A0A0L6UPC6</accession>
<gene>
    <name evidence="1" type="ORF">VP01_4464g1</name>
</gene>